<sequence length="131" mass="15344">MKPSIKELECIRIAKKFKPKRNKLLTFFKHENIDVSSIKTFSQLWRDHGLGYGFFTLNDKAVEEKIKCINLWVQVLYTESIDVCELIDKIKKDNIKSKIKFEKDNPGGHQLMQNPIDSLILTIDNMIQPYT</sequence>
<organism evidence="1 2">
    <name type="scientific">Vicingus serpentipes</name>
    <dbReference type="NCBI Taxonomy" id="1926625"/>
    <lineage>
        <taxon>Bacteria</taxon>
        <taxon>Pseudomonadati</taxon>
        <taxon>Bacteroidota</taxon>
        <taxon>Flavobacteriia</taxon>
        <taxon>Flavobacteriales</taxon>
        <taxon>Vicingaceae</taxon>
        <taxon>Vicingus</taxon>
    </lineage>
</organism>
<evidence type="ECO:0000313" key="2">
    <source>
        <dbReference type="Proteomes" id="UP000321721"/>
    </source>
</evidence>
<gene>
    <name evidence="1" type="ORF">FRY74_06290</name>
</gene>
<comment type="caution">
    <text evidence="1">The sequence shown here is derived from an EMBL/GenBank/DDBJ whole genome shotgun (WGS) entry which is preliminary data.</text>
</comment>
<keyword evidence="2" id="KW-1185">Reference proteome</keyword>
<dbReference type="AlphaFoldDB" id="A0A5C6RUY8"/>
<accession>A0A5C6RUY8</accession>
<name>A0A5C6RUY8_9FLAO</name>
<proteinExistence type="predicted"/>
<dbReference type="EMBL" id="VOOS01000002">
    <property type="protein sequence ID" value="TXB66178.1"/>
    <property type="molecule type" value="Genomic_DNA"/>
</dbReference>
<dbReference type="Proteomes" id="UP000321721">
    <property type="component" value="Unassembled WGS sequence"/>
</dbReference>
<protein>
    <submittedName>
        <fullName evidence="1">Uncharacterized protein</fullName>
    </submittedName>
</protein>
<evidence type="ECO:0000313" key="1">
    <source>
        <dbReference type="EMBL" id="TXB66178.1"/>
    </source>
</evidence>
<reference evidence="1 2" key="1">
    <citation type="submission" date="2019-08" db="EMBL/GenBank/DDBJ databases">
        <title>Genome of Vicingus serpentipes NCIMB 15042.</title>
        <authorList>
            <person name="Bowman J.P."/>
        </authorList>
    </citation>
    <scope>NUCLEOTIDE SEQUENCE [LARGE SCALE GENOMIC DNA]</scope>
    <source>
        <strain evidence="1 2">NCIMB 15042</strain>
    </source>
</reference>
<dbReference type="RefSeq" id="WP_147099704.1">
    <property type="nucleotide sequence ID" value="NZ_VOOS01000002.1"/>
</dbReference>